<dbReference type="RefSeq" id="WP_273927963.1">
    <property type="nucleotide sequence ID" value="NZ_JAQSIN010000003.1"/>
</dbReference>
<evidence type="ECO:0000313" key="9">
    <source>
        <dbReference type="Proteomes" id="UP001528672"/>
    </source>
</evidence>
<comment type="subcellular location">
    <subcellularLocation>
        <location evidence="1">Cell inner membrane</location>
    </subcellularLocation>
</comment>
<evidence type="ECO:0000256" key="5">
    <source>
        <dbReference type="ARBA" id="ARBA00023136"/>
    </source>
</evidence>
<name>A0ABT5MI53_9BURK</name>
<dbReference type="EMBL" id="JAQSIO010000007">
    <property type="protein sequence ID" value="MDD0816263.1"/>
    <property type="molecule type" value="Genomic_DNA"/>
</dbReference>
<dbReference type="GO" id="GO:0016746">
    <property type="term" value="F:acyltransferase activity"/>
    <property type="evidence" value="ECO:0007669"/>
    <property type="project" value="UniProtKB-KW"/>
</dbReference>
<gene>
    <name evidence="8" type="ORF">PSQ39_16605</name>
</gene>
<evidence type="ECO:0000256" key="4">
    <source>
        <dbReference type="ARBA" id="ARBA00022679"/>
    </source>
</evidence>
<keyword evidence="4" id="KW-0808">Transferase</keyword>
<comment type="caution">
    <text evidence="8">The sequence shown here is derived from an EMBL/GenBank/DDBJ whole genome shotgun (WGS) entry which is preliminary data.</text>
</comment>
<evidence type="ECO:0000256" key="2">
    <source>
        <dbReference type="ARBA" id="ARBA00022475"/>
    </source>
</evidence>
<reference evidence="8 9" key="1">
    <citation type="submission" date="2023-02" db="EMBL/GenBank/DDBJ databases">
        <title>Bacterial whole genome sequence for Curvibacter sp. HBC28.</title>
        <authorList>
            <person name="Le V."/>
            <person name="Ko S.-R."/>
            <person name="Ahn C.-Y."/>
            <person name="Oh H.-M."/>
        </authorList>
    </citation>
    <scope>NUCLEOTIDE SEQUENCE [LARGE SCALE GENOMIC DNA]</scope>
    <source>
        <strain evidence="8 9">HBC28</strain>
    </source>
</reference>
<dbReference type="Pfam" id="PF03279">
    <property type="entry name" value="Lip_A_acyltrans"/>
    <property type="match status" value="1"/>
</dbReference>
<evidence type="ECO:0000256" key="6">
    <source>
        <dbReference type="ARBA" id="ARBA00023315"/>
    </source>
</evidence>
<dbReference type="PANTHER" id="PTHR30606">
    <property type="entry name" value="LIPID A BIOSYNTHESIS LAUROYL ACYLTRANSFERASE"/>
    <property type="match status" value="1"/>
</dbReference>
<proteinExistence type="predicted"/>
<dbReference type="PANTHER" id="PTHR30606:SF9">
    <property type="entry name" value="LIPID A BIOSYNTHESIS LAUROYLTRANSFERASE"/>
    <property type="match status" value="1"/>
</dbReference>
<keyword evidence="3" id="KW-0997">Cell inner membrane</keyword>
<keyword evidence="6 8" id="KW-0012">Acyltransferase</keyword>
<keyword evidence="7" id="KW-1133">Transmembrane helix</keyword>
<keyword evidence="7" id="KW-0812">Transmembrane</keyword>
<evidence type="ECO:0000256" key="1">
    <source>
        <dbReference type="ARBA" id="ARBA00004533"/>
    </source>
</evidence>
<feature type="transmembrane region" description="Helical" evidence="7">
    <location>
        <begin position="12"/>
        <end position="36"/>
    </location>
</feature>
<sequence length="288" mass="32766">MWSRIGIAFMRVMAWLPLSWVRGLGVVLGWVLYALAVPRRRVVEVNLRLCFPEASAAQRRQWGRRAFVHFAQSWLDRGWLWHAPREVLARRIQLVGSWQEFEGSTPTIIFSPHFFGLEAGGMALSMNVNRVFTSIFTPQPSPAVDAWMKAGRSRFGEVTMLNRSNGVKPILSNLRQGGALYLLPDMNFGPEESIFVPFYGHLAATVPSLSRFARLGRAKVVPVVSRITPTGYEVEVMPAWTGFPTEDVEADTALMNQRLQAWINTMPDQYYWVHKRFKTRPPGEPSVY</sequence>
<evidence type="ECO:0000256" key="7">
    <source>
        <dbReference type="SAM" id="Phobius"/>
    </source>
</evidence>
<evidence type="ECO:0000313" key="8">
    <source>
        <dbReference type="EMBL" id="MDD0816263.1"/>
    </source>
</evidence>
<dbReference type="InterPro" id="IPR004960">
    <property type="entry name" value="LipA_acyltrans"/>
</dbReference>
<accession>A0ABT5MI53</accession>
<evidence type="ECO:0000256" key="3">
    <source>
        <dbReference type="ARBA" id="ARBA00022519"/>
    </source>
</evidence>
<dbReference type="CDD" id="cd07984">
    <property type="entry name" value="LPLAT_LABLAT-like"/>
    <property type="match status" value="1"/>
</dbReference>
<organism evidence="8 9">
    <name type="scientific">Curvibacter microcysteis</name>
    <dbReference type="NCBI Taxonomy" id="3026419"/>
    <lineage>
        <taxon>Bacteria</taxon>
        <taxon>Pseudomonadati</taxon>
        <taxon>Pseudomonadota</taxon>
        <taxon>Betaproteobacteria</taxon>
        <taxon>Burkholderiales</taxon>
        <taxon>Comamonadaceae</taxon>
        <taxon>Curvibacter</taxon>
    </lineage>
</organism>
<protein>
    <submittedName>
        <fullName evidence="8">Lipid A biosynthesis acyltransferase</fullName>
    </submittedName>
</protein>
<keyword evidence="2" id="KW-1003">Cell membrane</keyword>
<keyword evidence="9" id="KW-1185">Reference proteome</keyword>
<dbReference type="PIRSF" id="PIRSF026649">
    <property type="entry name" value="MsbB"/>
    <property type="match status" value="1"/>
</dbReference>
<keyword evidence="5 7" id="KW-0472">Membrane</keyword>
<dbReference type="Proteomes" id="UP001528672">
    <property type="component" value="Unassembled WGS sequence"/>
</dbReference>